<dbReference type="SUPFAM" id="SSF46785">
    <property type="entry name" value="Winged helix' DNA-binding domain"/>
    <property type="match status" value="1"/>
</dbReference>
<proteinExistence type="predicted"/>
<gene>
    <name evidence="2" type="ORF">HC235_02770</name>
</gene>
<dbReference type="InterPro" id="IPR001845">
    <property type="entry name" value="HTH_ArsR_DNA-bd_dom"/>
</dbReference>
<comment type="caution">
    <text evidence="2">The sequence shown here is derived from an EMBL/GenBank/DDBJ whole genome shotgun (WGS) entry which is preliminary data.</text>
</comment>
<accession>A0A7L4P9T9</accession>
<dbReference type="GO" id="GO:0003700">
    <property type="term" value="F:DNA-binding transcription factor activity"/>
    <property type="evidence" value="ECO:0007669"/>
    <property type="project" value="InterPro"/>
</dbReference>
<organism evidence="2 3">
    <name type="scientific">Pyrobaculum arsenaticum</name>
    <dbReference type="NCBI Taxonomy" id="121277"/>
    <lineage>
        <taxon>Archaea</taxon>
        <taxon>Thermoproteota</taxon>
        <taxon>Thermoprotei</taxon>
        <taxon>Thermoproteales</taxon>
        <taxon>Thermoproteaceae</taxon>
        <taxon>Pyrobaculum</taxon>
    </lineage>
</organism>
<dbReference type="Proteomes" id="UP000554766">
    <property type="component" value="Unassembled WGS sequence"/>
</dbReference>
<dbReference type="RefSeq" id="WP_179790317.1">
    <property type="nucleotide sequence ID" value="NZ_JAAVJF010000001.1"/>
</dbReference>
<sequence length="121" mass="13997">MESAILSYLGRCPGPYFRQLAKELSAPVGTLSHHLYKLMREGLVYRLGSRPRYFPSEIEEERGWAIYLLREGPRALAEAQPLICGRRLCPHVRDLLLYSIEAYPCLRRDIVDNFIVLMSML</sequence>
<feature type="domain" description="HTH arsR-type" evidence="1">
    <location>
        <begin position="5"/>
        <end position="45"/>
    </location>
</feature>
<keyword evidence="3" id="KW-1185">Reference proteome</keyword>
<dbReference type="InterPro" id="IPR036390">
    <property type="entry name" value="WH_DNA-bd_sf"/>
</dbReference>
<dbReference type="Pfam" id="PF01022">
    <property type="entry name" value="HTH_5"/>
    <property type="match status" value="1"/>
</dbReference>
<evidence type="ECO:0000313" key="3">
    <source>
        <dbReference type="Proteomes" id="UP000554766"/>
    </source>
</evidence>
<dbReference type="Gene3D" id="1.10.10.10">
    <property type="entry name" value="Winged helix-like DNA-binding domain superfamily/Winged helix DNA-binding domain"/>
    <property type="match status" value="1"/>
</dbReference>
<name>A0A7L4P9T9_9CREN</name>
<protein>
    <submittedName>
        <fullName evidence="2">ArsR family transcriptional regulator</fullName>
    </submittedName>
</protein>
<evidence type="ECO:0000313" key="2">
    <source>
        <dbReference type="EMBL" id="NYR14900.1"/>
    </source>
</evidence>
<dbReference type="InterPro" id="IPR036388">
    <property type="entry name" value="WH-like_DNA-bd_sf"/>
</dbReference>
<dbReference type="AlphaFoldDB" id="A0A7L4P9T9"/>
<dbReference type="EMBL" id="JAAVJF010000001">
    <property type="protein sequence ID" value="NYR14900.1"/>
    <property type="molecule type" value="Genomic_DNA"/>
</dbReference>
<evidence type="ECO:0000259" key="1">
    <source>
        <dbReference type="Pfam" id="PF01022"/>
    </source>
</evidence>
<reference evidence="2 3" key="1">
    <citation type="journal article" date="2020" name="Nat. Commun.">
        <title>The structures of two archaeal type IV pili illuminate evolutionary relationships.</title>
        <authorList>
            <person name="Wang F."/>
            <person name="Baquero D.P."/>
            <person name="Su Z."/>
            <person name="Beltran L.C."/>
            <person name="Prangishvili D."/>
            <person name="Krupovic M."/>
            <person name="Egelman E.H."/>
        </authorList>
    </citation>
    <scope>NUCLEOTIDE SEQUENCE [LARGE SCALE GENOMIC DNA]</scope>
    <source>
        <strain evidence="2 3">2GA</strain>
    </source>
</reference>